<accession>A0ABQ3VA56</accession>
<reference evidence="1 2" key="1">
    <citation type="journal article" date="2021" name="Int. J. Syst. Evol. Microbiol.">
        <title>Reticulibacter mediterranei gen. nov., sp. nov., within the new family Reticulibacteraceae fam. nov., and Ktedonospora formicarum gen. nov., sp. nov., Ktedonobacter robiniae sp. nov., Dictyobacter formicarum sp. nov. and Dictyobacter arantiisoli sp. nov., belonging to the class Ktedonobacteria.</title>
        <authorList>
            <person name="Yabe S."/>
            <person name="Zheng Y."/>
            <person name="Wang C.M."/>
            <person name="Sakai Y."/>
            <person name="Abe K."/>
            <person name="Yokota A."/>
            <person name="Donadio S."/>
            <person name="Cavaletti L."/>
            <person name="Monciardini P."/>
        </authorList>
    </citation>
    <scope>NUCLEOTIDE SEQUENCE [LARGE SCALE GENOMIC DNA]</scope>
    <source>
        <strain evidence="1 2">SOSP1-9</strain>
    </source>
</reference>
<comment type="caution">
    <text evidence="1">The sequence shown here is derived from an EMBL/GenBank/DDBJ whole genome shotgun (WGS) entry which is preliminary data.</text>
</comment>
<protein>
    <submittedName>
        <fullName evidence="1">Uncharacterized protein</fullName>
    </submittedName>
</protein>
<evidence type="ECO:0000313" key="2">
    <source>
        <dbReference type="Proteomes" id="UP000635565"/>
    </source>
</evidence>
<keyword evidence="2" id="KW-1185">Reference proteome</keyword>
<dbReference type="RefSeq" id="WP_201360316.1">
    <property type="nucleotide sequence ID" value="NZ_BNJJ01000002.1"/>
</dbReference>
<evidence type="ECO:0000313" key="1">
    <source>
        <dbReference type="EMBL" id="GHO82659.1"/>
    </source>
</evidence>
<dbReference type="Proteomes" id="UP000635565">
    <property type="component" value="Unassembled WGS sequence"/>
</dbReference>
<name>A0ABQ3VA56_9CHLR</name>
<proteinExistence type="predicted"/>
<sequence>MHDYIFHHQHTLTDADVARFAEAVDLERLPYARDMSRQRGFDRIEEDV</sequence>
<dbReference type="EMBL" id="BNJJ01000002">
    <property type="protein sequence ID" value="GHO82659.1"/>
    <property type="molecule type" value="Genomic_DNA"/>
</dbReference>
<organism evidence="1 2">
    <name type="scientific">Dictyobacter formicarum</name>
    <dbReference type="NCBI Taxonomy" id="2778368"/>
    <lineage>
        <taxon>Bacteria</taxon>
        <taxon>Bacillati</taxon>
        <taxon>Chloroflexota</taxon>
        <taxon>Ktedonobacteria</taxon>
        <taxon>Ktedonobacterales</taxon>
        <taxon>Dictyobacteraceae</taxon>
        <taxon>Dictyobacter</taxon>
    </lineage>
</organism>
<gene>
    <name evidence="1" type="ORF">KSZ_06650</name>
</gene>